<comment type="similarity">
    <text evidence="1">Belongs to the short-chain dehydrogenases/reductases (SDR) family.</text>
</comment>
<evidence type="ECO:0000313" key="4">
    <source>
        <dbReference type="Proteomes" id="UP000256708"/>
    </source>
</evidence>
<evidence type="ECO:0000256" key="1">
    <source>
        <dbReference type="ARBA" id="ARBA00006484"/>
    </source>
</evidence>
<gene>
    <name evidence="3" type="ORF">DXT99_07725</name>
</gene>
<comment type="caution">
    <text evidence="3">The sequence shown here is derived from an EMBL/GenBank/DDBJ whole genome shotgun (WGS) entry which is preliminary data.</text>
</comment>
<keyword evidence="4" id="KW-1185">Reference proteome</keyword>
<dbReference type="GO" id="GO:0016491">
    <property type="term" value="F:oxidoreductase activity"/>
    <property type="evidence" value="ECO:0007669"/>
    <property type="project" value="UniProtKB-KW"/>
</dbReference>
<evidence type="ECO:0000256" key="2">
    <source>
        <dbReference type="ARBA" id="ARBA00023002"/>
    </source>
</evidence>
<dbReference type="InterPro" id="IPR002347">
    <property type="entry name" value="SDR_fam"/>
</dbReference>
<dbReference type="Pfam" id="PF13561">
    <property type="entry name" value="adh_short_C2"/>
    <property type="match status" value="1"/>
</dbReference>
<dbReference type="RefSeq" id="WP_115564945.1">
    <property type="nucleotide sequence ID" value="NZ_QRGR01000007.1"/>
</dbReference>
<reference evidence="4" key="1">
    <citation type="submission" date="2018-08" db="EMBL/GenBank/DDBJ databases">
        <authorList>
            <person name="Liu Z.-W."/>
            <person name="Du Z.-J."/>
        </authorList>
    </citation>
    <scope>NUCLEOTIDE SEQUENCE [LARGE SCALE GENOMIC DNA]</scope>
    <source>
        <strain evidence="4">H4X</strain>
    </source>
</reference>
<accession>A0A3D8LET4</accession>
<dbReference type="Proteomes" id="UP000256708">
    <property type="component" value="Unassembled WGS sequence"/>
</dbReference>
<dbReference type="PANTHER" id="PTHR24321">
    <property type="entry name" value="DEHYDROGENASES, SHORT CHAIN"/>
    <property type="match status" value="1"/>
</dbReference>
<dbReference type="SUPFAM" id="SSF51735">
    <property type="entry name" value="NAD(P)-binding Rossmann-fold domains"/>
    <property type="match status" value="1"/>
</dbReference>
<dbReference type="PROSITE" id="PS00061">
    <property type="entry name" value="ADH_SHORT"/>
    <property type="match status" value="1"/>
</dbReference>
<proteinExistence type="inferred from homology"/>
<sequence length="269" mass="28189">MEQVKYDFSGKTVLITGGSSGIGLATAQLFAEANAKVIITGRDAAKGEAAISSLGAFVKEPRFIQTDNSEPESILALFQKIKAEYGRLDMAVNNAANETGVGKLLHEFEPDEFSMAMSANLQGVWLCMQQEIRIMLAQQPSGGAIVNVSSINGLGGAPGGALYSAAKAGVIALTKSAAQELAMANIRVNVLAPGAHQTPMLQGVMEGQAGNDPQKLEQIKQMYLSFIPQKRIAAPSEAAAAIAWLCSESSSYVTGHTLIVDGGMSAMVR</sequence>
<protein>
    <submittedName>
        <fullName evidence="3">SDR family NAD(P)-dependent oxidoreductase</fullName>
    </submittedName>
</protein>
<dbReference type="InterPro" id="IPR036291">
    <property type="entry name" value="NAD(P)-bd_dom_sf"/>
</dbReference>
<dbReference type="PANTHER" id="PTHR24321:SF11">
    <property type="entry name" value="BLR0893 PROTEIN"/>
    <property type="match status" value="1"/>
</dbReference>
<dbReference type="AlphaFoldDB" id="A0A3D8LET4"/>
<dbReference type="EMBL" id="QRGR01000007">
    <property type="protein sequence ID" value="RDV15873.1"/>
    <property type="molecule type" value="Genomic_DNA"/>
</dbReference>
<dbReference type="PRINTS" id="PR00081">
    <property type="entry name" value="GDHRDH"/>
</dbReference>
<name>A0A3D8LET4_9BACT</name>
<dbReference type="InterPro" id="IPR020904">
    <property type="entry name" value="Sc_DH/Rdtase_CS"/>
</dbReference>
<keyword evidence="2" id="KW-0560">Oxidoreductase</keyword>
<dbReference type="Gene3D" id="3.40.50.720">
    <property type="entry name" value="NAD(P)-binding Rossmann-like Domain"/>
    <property type="match status" value="1"/>
</dbReference>
<dbReference type="PRINTS" id="PR00080">
    <property type="entry name" value="SDRFAMILY"/>
</dbReference>
<evidence type="ECO:0000313" key="3">
    <source>
        <dbReference type="EMBL" id="RDV15873.1"/>
    </source>
</evidence>
<dbReference type="FunFam" id="3.40.50.720:FF:000084">
    <property type="entry name" value="Short-chain dehydrogenase reductase"/>
    <property type="match status" value="1"/>
</dbReference>
<dbReference type="OrthoDB" id="9803333at2"/>
<organism evidence="3 4">
    <name type="scientific">Pontibacter diazotrophicus</name>
    <dbReference type="NCBI Taxonomy" id="1400979"/>
    <lineage>
        <taxon>Bacteria</taxon>
        <taxon>Pseudomonadati</taxon>
        <taxon>Bacteroidota</taxon>
        <taxon>Cytophagia</taxon>
        <taxon>Cytophagales</taxon>
        <taxon>Hymenobacteraceae</taxon>
        <taxon>Pontibacter</taxon>
    </lineage>
</organism>